<feature type="transmembrane region" description="Helical" evidence="6">
    <location>
        <begin position="6"/>
        <end position="22"/>
    </location>
</feature>
<dbReference type="GO" id="GO:0016020">
    <property type="term" value="C:membrane"/>
    <property type="evidence" value="ECO:0007669"/>
    <property type="project" value="UniProtKB-SubCell"/>
</dbReference>
<evidence type="ECO:0000256" key="6">
    <source>
        <dbReference type="SAM" id="Phobius"/>
    </source>
</evidence>
<evidence type="ECO:0000313" key="7">
    <source>
        <dbReference type="EMBL" id="SNB80867.1"/>
    </source>
</evidence>
<comment type="similarity">
    <text evidence="2">Belongs to the LemA family.</text>
</comment>
<dbReference type="Pfam" id="PF04011">
    <property type="entry name" value="LemA"/>
    <property type="match status" value="1"/>
</dbReference>
<dbReference type="EMBL" id="FYDG01000014">
    <property type="protein sequence ID" value="SNB80867.1"/>
    <property type="molecule type" value="Genomic_DNA"/>
</dbReference>
<evidence type="ECO:0000256" key="4">
    <source>
        <dbReference type="ARBA" id="ARBA00022989"/>
    </source>
</evidence>
<dbReference type="PANTHER" id="PTHR34478:SF1">
    <property type="entry name" value="PROTEIN LEMA"/>
    <property type="match status" value="1"/>
</dbReference>
<sequence length="187" mass="21054">MEWHWFALLALVGAGLMIWHAFNRLGALDSRCDRAFADIDVQLKHRHNLLPNLLETVRAFANQELEILGKVTAARGAALGAQTPEQVMAAEADLSVGLARLMAVVESYPQLQSSAHFQQLRMEISDAENKIAASRRFFNASVDEYNATLRQFPANFVANLARHHRRRTFFDIGVERVLLDEAPVLKF</sequence>
<keyword evidence="8" id="KW-1185">Reference proteome</keyword>
<proteinExistence type="inferred from homology"/>
<accession>A0A212S6W1</accession>
<reference evidence="8" key="1">
    <citation type="submission" date="2017-06" db="EMBL/GenBank/DDBJ databases">
        <authorList>
            <person name="Varghese N."/>
            <person name="Submissions S."/>
        </authorList>
    </citation>
    <scope>NUCLEOTIDE SEQUENCE [LARGE SCALE GENOMIC DNA]</scope>
    <source>
        <strain evidence="8">DSM 137</strain>
    </source>
</reference>
<organism evidence="7 8">
    <name type="scientific">Rhodoblastus acidophilus</name>
    <name type="common">Rhodopseudomonas acidophila</name>
    <dbReference type="NCBI Taxonomy" id="1074"/>
    <lineage>
        <taxon>Bacteria</taxon>
        <taxon>Pseudomonadati</taxon>
        <taxon>Pseudomonadota</taxon>
        <taxon>Alphaproteobacteria</taxon>
        <taxon>Hyphomicrobiales</taxon>
        <taxon>Rhodoblastaceae</taxon>
        <taxon>Rhodoblastus</taxon>
    </lineage>
</organism>
<evidence type="ECO:0000256" key="1">
    <source>
        <dbReference type="ARBA" id="ARBA00004167"/>
    </source>
</evidence>
<keyword evidence="5 6" id="KW-0472">Membrane</keyword>
<evidence type="ECO:0000256" key="2">
    <source>
        <dbReference type="ARBA" id="ARBA00008854"/>
    </source>
</evidence>
<dbReference type="PANTHER" id="PTHR34478">
    <property type="entry name" value="PROTEIN LEMA"/>
    <property type="match status" value="1"/>
</dbReference>
<dbReference type="Proteomes" id="UP000198418">
    <property type="component" value="Unassembled WGS sequence"/>
</dbReference>
<dbReference type="SUPFAM" id="SSF140478">
    <property type="entry name" value="LemA-like"/>
    <property type="match status" value="1"/>
</dbReference>
<evidence type="ECO:0000313" key="8">
    <source>
        <dbReference type="Proteomes" id="UP000198418"/>
    </source>
</evidence>
<dbReference type="InterPro" id="IPR023353">
    <property type="entry name" value="LemA-like_dom_sf"/>
</dbReference>
<gene>
    <name evidence="7" type="ORF">SAMN06265338_1146</name>
</gene>
<name>A0A212S6W1_RHOAC</name>
<evidence type="ECO:0000256" key="5">
    <source>
        <dbReference type="ARBA" id="ARBA00023136"/>
    </source>
</evidence>
<dbReference type="AlphaFoldDB" id="A0A212S6W1"/>
<comment type="subcellular location">
    <subcellularLocation>
        <location evidence="1">Membrane</location>
        <topology evidence="1">Single-pass membrane protein</topology>
    </subcellularLocation>
</comment>
<keyword evidence="4 6" id="KW-1133">Transmembrane helix</keyword>
<dbReference type="Gene3D" id="1.20.1440.20">
    <property type="entry name" value="LemA-like domain"/>
    <property type="match status" value="1"/>
</dbReference>
<evidence type="ECO:0000256" key="3">
    <source>
        <dbReference type="ARBA" id="ARBA00022692"/>
    </source>
</evidence>
<keyword evidence="3 6" id="KW-0812">Transmembrane</keyword>
<dbReference type="InterPro" id="IPR007156">
    <property type="entry name" value="MamQ_LemA"/>
</dbReference>
<protein>
    <submittedName>
        <fullName evidence="7">LemA protein</fullName>
    </submittedName>
</protein>
<dbReference type="OrthoDB" id="9804152at2"/>